<dbReference type="Pfam" id="PF13490">
    <property type="entry name" value="zf-HC2"/>
    <property type="match status" value="1"/>
</dbReference>
<protein>
    <recommendedName>
        <fullName evidence="1">Putative zinc-finger domain-containing protein</fullName>
    </recommendedName>
</protein>
<gene>
    <name evidence="2" type="ORF">THMIRHAS_15730</name>
</gene>
<reference evidence="3" key="1">
    <citation type="submission" date="2019-11" db="EMBL/GenBank/DDBJ databases">
        <title>Isolation and characterization of two novel species in the genus Thiomicrorhabdus.</title>
        <authorList>
            <person name="Mochizuki J."/>
            <person name="Kojima H."/>
            <person name="Fukui M."/>
        </authorList>
    </citation>
    <scope>NUCLEOTIDE SEQUENCE [LARGE SCALE GENOMIC DNA]</scope>
    <source>
        <strain evidence="3">aks77</strain>
    </source>
</reference>
<dbReference type="Proteomes" id="UP000501726">
    <property type="component" value="Chromosome"/>
</dbReference>
<organism evidence="2 3">
    <name type="scientific">Thiosulfatimonas sediminis</name>
    <dbReference type="NCBI Taxonomy" id="2675054"/>
    <lineage>
        <taxon>Bacteria</taxon>
        <taxon>Pseudomonadati</taxon>
        <taxon>Pseudomonadota</taxon>
        <taxon>Gammaproteobacteria</taxon>
        <taxon>Thiotrichales</taxon>
        <taxon>Piscirickettsiaceae</taxon>
        <taxon>Thiosulfatimonas</taxon>
    </lineage>
</organism>
<name>A0A6F8PW50_9GAMM</name>
<evidence type="ECO:0000313" key="3">
    <source>
        <dbReference type="Proteomes" id="UP000501726"/>
    </source>
</evidence>
<dbReference type="KEGG" id="tse:THMIRHAS_15730"/>
<evidence type="ECO:0000259" key="1">
    <source>
        <dbReference type="Pfam" id="PF13490"/>
    </source>
</evidence>
<keyword evidence="3" id="KW-1185">Reference proteome</keyword>
<sequence length="77" mass="9101">MKSMKSCKHATELMSLQHERKLNFAEHSWLTTHLALCAHCRRCKKQFDLLSKTCEERRNVLDSAQEGEPQHFEEETK</sequence>
<evidence type="ECO:0000313" key="2">
    <source>
        <dbReference type="EMBL" id="BBP46200.1"/>
    </source>
</evidence>
<dbReference type="InterPro" id="IPR027383">
    <property type="entry name" value="Znf_put"/>
</dbReference>
<dbReference type="AlphaFoldDB" id="A0A6F8PW50"/>
<proteinExistence type="predicted"/>
<accession>A0A6F8PW50</accession>
<dbReference type="EMBL" id="AP021889">
    <property type="protein sequence ID" value="BBP46200.1"/>
    <property type="molecule type" value="Genomic_DNA"/>
</dbReference>
<dbReference type="RefSeq" id="WP_197905392.1">
    <property type="nucleotide sequence ID" value="NZ_AP021889.1"/>
</dbReference>
<feature type="domain" description="Putative zinc-finger" evidence="1">
    <location>
        <begin position="7"/>
        <end position="41"/>
    </location>
</feature>